<evidence type="ECO:0000256" key="1">
    <source>
        <dbReference type="SAM" id="MobiDB-lite"/>
    </source>
</evidence>
<feature type="region of interest" description="Disordered" evidence="1">
    <location>
        <begin position="1"/>
        <end position="26"/>
    </location>
</feature>
<evidence type="ECO:0000313" key="3">
    <source>
        <dbReference type="Proteomes" id="UP000218288"/>
    </source>
</evidence>
<accession>A0A160PCC4</accession>
<dbReference type="AlphaFoldDB" id="A0A160PCC4"/>
<dbReference type="EMBL" id="AP014809">
    <property type="protein sequence ID" value="BAU89613.1"/>
    <property type="molecule type" value="Genomic_DNA"/>
</dbReference>
<sequence length="108" mass="11090">MTGSDEGASSGASPNTMTAAQSRGARGLLGWSEAELARRSGLDEGFVKSFEAGTGDPASGQVEALRSALMQGGIVFTNGATPGVRLSEEQRGGNEGTRVDQLTTENDR</sequence>
<protein>
    <submittedName>
        <fullName evidence="2">XRE family transcriptional regulator</fullName>
    </submittedName>
</protein>
<proteinExistence type="predicted"/>
<feature type="compositionally biased region" description="Polar residues" evidence="1">
    <location>
        <begin position="10"/>
        <end position="21"/>
    </location>
</feature>
<gene>
    <name evidence="2" type="ORF">MPPM_1008</name>
</gene>
<organism evidence="2 3">
    <name type="scientific">Methylorubrum populi</name>
    <dbReference type="NCBI Taxonomy" id="223967"/>
    <lineage>
        <taxon>Bacteria</taxon>
        <taxon>Pseudomonadati</taxon>
        <taxon>Pseudomonadota</taxon>
        <taxon>Alphaproteobacteria</taxon>
        <taxon>Hyphomicrobiales</taxon>
        <taxon>Methylobacteriaceae</taxon>
        <taxon>Methylorubrum</taxon>
    </lineage>
</organism>
<dbReference type="Proteomes" id="UP000218288">
    <property type="component" value="Chromosome"/>
</dbReference>
<dbReference type="Gene3D" id="1.10.260.40">
    <property type="entry name" value="lambda repressor-like DNA-binding domains"/>
    <property type="match status" value="1"/>
</dbReference>
<reference evidence="2 3" key="1">
    <citation type="journal article" date="2016" name="Genome Announc.">
        <title>Complete Genome Sequence of Methylobacterium populi P-1M, Isolated from Pink-Pigmented Household Biofilm.</title>
        <authorList>
            <person name="Morohoshi T."/>
            <person name="Ikeda T."/>
        </authorList>
    </citation>
    <scope>NUCLEOTIDE SEQUENCE [LARGE SCALE GENOMIC DNA]</scope>
    <source>
        <strain evidence="2 3">P-1M</strain>
    </source>
</reference>
<dbReference type="GO" id="GO:0003677">
    <property type="term" value="F:DNA binding"/>
    <property type="evidence" value="ECO:0007669"/>
    <property type="project" value="InterPro"/>
</dbReference>
<dbReference type="OrthoDB" id="4419620at2"/>
<feature type="region of interest" description="Disordered" evidence="1">
    <location>
        <begin position="78"/>
        <end position="108"/>
    </location>
</feature>
<name>A0A160PCC4_9HYPH</name>
<dbReference type="InterPro" id="IPR010982">
    <property type="entry name" value="Lambda_DNA-bd_dom_sf"/>
</dbReference>
<evidence type="ECO:0000313" key="2">
    <source>
        <dbReference type="EMBL" id="BAU89613.1"/>
    </source>
</evidence>